<evidence type="ECO:0000259" key="4">
    <source>
        <dbReference type="Pfam" id="PF00206"/>
    </source>
</evidence>
<dbReference type="GO" id="GO:0006531">
    <property type="term" value="P:aspartate metabolic process"/>
    <property type="evidence" value="ECO:0007669"/>
    <property type="project" value="TreeGrafter"/>
</dbReference>
<dbReference type="InterPro" id="IPR051546">
    <property type="entry name" value="Aspartate_Ammonia-Lyase"/>
</dbReference>
<organism evidence="6 7">
    <name type="scientific">Mycolicibacterium helvum</name>
    <dbReference type="NCBI Taxonomy" id="1534349"/>
    <lineage>
        <taxon>Bacteria</taxon>
        <taxon>Bacillati</taxon>
        <taxon>Actinomycetota</taxon>
        <taxon>Actinomycetes</taxon>
        <taxon>Mycobacteriales</taxon>
        <taxon>Mycobacteriaceae</taxon>
        <taxon>Mycolicibacterium</taxon>
    </lineage>
</organism>
<dbReference type="InterPro" id="IPR022761">
    <property type="entry name" value="Fumarate_lyase_N"/>
</dbReference>
<feature type="domain" description="Fumarate lyase N-terminal" evidence="4">
    <location>
        <begin position="12"/>
        <end position="342"/>
    </location>
</feature>
<dbReference type="Gene3D" id="1.10.275.10">
    <property type="entry name" value="Fumarase/aspartase (N-terminal domain)"/>
    <property type="match status" value="1"/>
</dbReference>
<evidence type="ECO:0000256" key="2">
    <source>
        <dbReference type="ARBA" id="ARBA00012992"/>
    </source>
</evidence>
<dbReference type="GO" id="GO:0006099">
    <property type="term" value="P:tricarboxylic acid cycle"/>
    <property type="evidence" value="ECO:0007669"/>
    <property type="project" value="InterPro"/>
</dbReference>
<sequence>MTVRVEHDLLGDCEVPALAYYGVHTARAVENFPITGIPIARYPELIVALGCVKLAAARANHRLGLLNAERADAIVSACQELKSGMLHDQFVVDVIQGGAGTSTNMNANEVIANRGLELLGYQRGQYAHLHPLEHVNLGQSTNDVYPTALKIALQFAVHRLQRAMTELVAAFADKAVEFGGHLKMGRTQLQDAVPMTLGQEFGSYAVMVGEDADRLGEAATLICEINLGGTAIGTGLNAHRGYAEAVCEELCATTELPLVTASNLVEATQDVGSFVQLSGVLKRTAVKLSKICNDLRLLSSGPRAGLGEINLPAVQAGSSIMPGKVNPVIPEVVNQVAFEVIGNDVAISMAAEGGQLQLNAFEPIIAHSLFESLTHLTAACDTLRKRCVVGITANVARMRATVDQSIGLVTALNPYIGYEAATRLAADALNSDSDIASLVLDRGLLTASELEKILQPHNLTGPRHGGS</sequence>
<name>A0A7I7T6Z8_9MYCO</name>
<dbReference type="PRINTS" id="PR00145">
    <property type="entry name" value="ARGSUCLYASE"/>
</dbReference>
<gene>
    <name evidence="6" type="primary">aspA</name>
    <name evidence="6" type="ORF">MHEL_28060</name>
</gene>
<dbReference type="InterPro" id="IPR000362">
    <property type="entry name" value="Fumarate_lyase_fam"/>
</dbReference>
<dbReference type="EC" id="4.3.1.1" evidence="2"/>
<dbReference type="PANTHER" id="PTHR42696:SF2">
    <property type="entry name" value="ASPARTATE AMMONIA-LYASE"/>
    <property type="match status" value="1"/>
</dbReference>
<dbReference type="GO" id="GO:0008797">
    <property type="term" value="F:aspartate ammonia-lyase activity"/>
    <property type="evidence" value="ECO:0007669"/>
    <property type="project" value="UniProtKB-EC"/>
</dbReference>
<dbReference type="Proteomes" id="UP000467148">
    <property type="component" value="Chromosome"/>
</dbReference>
<evidence type="ECO:0000256" key="1">
    <source>
        <dbReference type="ARBA" id="ARBA00001494"/>
    </source>
</evidence>
<dbReference type="KEGG" id="mhev:MHEL_28060"/>
<keyword evidence="7" id="KW-1185">Reference proteome</keyword>
<dbReference type="SUPFAM" id="SSF48557">
    <property type="entry name" value="L-aspartase-like"/>
    <property type="match status" value="1"/>
</dbReference>
<reference evidence="6 7" key="1">
    <citation type="journal article" date="2019" name="Emerg. Microbes Infect.">
        <title>Comprehensive subspecies identification of 175 nontuberculous mycobacteria species based on 7547 genomic profiles.</title>
        <authorList>
            <person name="Matsumoto Y."/>
            <person name="Kinjo T."/>
            <person name="Motooka D."/>
            <person name="Nabeya D."/>
            <person name="Jung N."/>
            <person name="Uechi K."/>
            <person name="Horii T."/>
            <person name="Iida T."/>
            <person name="Fujita J."/>
            <person name="Nakamura S."/>
        </authorList>
    </citation>
    <scope>NUCLEOTIDE SEQUENCE [LARGE SCALE GENOMIC DNA]</scope>
    <source>
        <strain evidence="6 7">JCM 30396</strain>
    </source>
</reference>
<evidence type="ECO:0000313" key="7">
    <source>
        <dbReference type="Proteomes" id="UP000467148"/>
    </source>
</evidence>
<dbReference type="FunFam" id="1.10.275.10:FF:000001">
    <property type="entry name" value="Fumarate hydratase, mitochondrial"/>
    <property type="match status" value="1"/>
</dbReference>
<dbReference type="Gene3D" id="1.20.200.10">
    <property type="entry name" value="Fumarase/aspartase (Central domain)"/>
    <property type="match status" value="1"/>
</dbReference>
<dbReference type="FunFam" id="1.10.40.30:FF:000002">
    <property type="entry name" value="Fumarate hydratase class II"/>
    <property type="match status" value="1"/>
</dbReference>
<dbReference type="PROSITE" id="PS00163">
    <property type="entry name" value="FUMARATE_LYASES"/>
    <property type="match status" value="1"/>
</dbReference>
<accession>A0A7I7T6Z8</accession>
<dbReference type="CDD" id="cd01357">
    <property type="entry name" value="Aspartase"/>
    <property type="match status" value="1"/>
</dbReference>
<dbReference type="InterPro" id="IPR008948">
    <property type="entry name" value="L-Aspartase-like"/>
</dbReference>
<dbReference type="InterPro" id="IPR024083">
    <property type="entry name" value="Fumarase/histidase_N"/>
</dbReference>
<dbReference type="Pfam" id="PF10415">
    <property type="entry name" value="FumaraseC_C"/>
    <property type="match status" value="1"/>
</dbReference>
<dbReference type="FunFam" id="1.20.200.10:FF:000001">
    <property type="entry name" value="Fumarate hydratase, mitochondrial"/>
    <property type="match status" value="1"/>
</dbReference>
<evidence type="ECO:0000259" key="5">
    <source>
        <dbReference type="Pfam" id="PF10415"/>
    </source>
</evidence>
<keyword evidence="3 6" id="KW-0456">Lyase</keyword>
<proteinExistence type="predicted"/>
<dbReference type="Pfam" id="PF00206">
    <property type="entry name" value="Lyase_1"/>
    <property type="match status" value="1"/>
</dbReference>
<dbReference type="InterPro" id="IPR018951">
    <property type="entry name" value="Fumarase_C_C"/>
</dbReference>
<evidence type="ECO:0000313" key="6">
    <source>
        <dbReference type="EMBL" id="BBY64563.1"/>
    </source>
</evidence>
<dbReference type="Gene3D" id="1.10.40.30">
    <property type="entry name" value="Fumarase/aspartase (C-terminal domain)"/>
    <property type="match status" value="1"/>
</dbReference>
<dbReference type="NCBIfam" id="NF008909">
    <property type="entry name" value="PRK12273.1"/>
    <property type="match status" value="1"/>
</dbReference>
<feature type="domain" description="Fumarase C C-terminal" evidence="5">
    <location>
        <begin position="408"/>
        <end position="461"/>
    </location>
</feature>
<dbReference type="GO" id="GO:0005829">
    <property type="term" value="C:cytosol"/>
    <property type="evidence" value="ECO:0007669"/>
    <property type="project" value="TreeGrafter"/>
</dbReference>
<evidence type="ECO:0000256" key="3">
    <source>
        <dbReference type="ARBA" id="ARBA00023239"/>
    </source>
</evidence>
<dbReference type="RefSeq" id="WP_163748366.1">
    <property type="nucleotide sequence ID" value="NZ_AP022596.1"/>
</dbReference>
<dbReference type="InterPro" id="IPR020557">
    <property type="entry name" value="Fumarate_lyase_CS"/>
</dbReference>
<dbReference type="PANTHER" id="PTHR42696">
    <property type="entry name" value="ASPARTATE AMMONIA-LYASE"/>
    <property type="match status" value="1"/>
</dbReference>
<dbReference type="EMBL" id="AP022596">
    <property type="protein sequence ID" value="BBY64563.1"/>
    <property type="molecule type" value="Genomic_DNA"/>
</dbReference>
<dbReference type="PRINTS" id="PR00149">
    <property type="entry name" value="FUMRATELYASE"/>
</dbReference>
<dbReference type="AlphaFoldDB" id="A0A7I7T6Z8"/>
<comment type="catalytic activity">
    <reaction evidence="1">
        <text>L-aspartate = fumarate + NH4(+)</text>
        <dbReference type="Rhea" id="RHEA:16601"/>
        <dbReference type="ChEBI" id="CHEBI:28938"/>
        <dbReference type="ChEBI" id="CHEBI:29806"/>
        <dbReference type="ChEBI" id="CHEBI:29991"/>
        <dbReference type="EC" id="4.3.1.1"/>
    </reaction>
</comment>
<protein>
    <recommendedName>
        <fullName evidence="2">aspartate ammonia-lyase</fullName>
        <ecNumber evidence="2">4.3.1.1</ecNumber>
    </recommendedName>
</protein>